<evidence type="ECO:0000256" key="3">
    <source>
        <dbReference type="ARBA" id="ARBA00023242"/>
    </source>
</evidence>
<dbReference type="OrthoDB" id="4096471at2759"/>
<evidence type="ECO:0000256" key="4">
    <source>
        <dbReference type="SAM" id="MobiDB-lite"/>
    </source>
</evidence>
<feature type="compositionally biased region" description="Gly residues" evidence="4">
    <location>
        <begin position="37"/>
        <end position="60"/>
    </location>
</feature>
<organism evidence="6 7">
    <name type="scientific">Candida parapsilosis</name>
    <name type="common">Yeast</name>
    <dbReference type="NCBI Taxonomy" id="5480"/>
    <lineage>
        <taxon>Eukaryota</taxon>
        <taxon>Fungi</taxon>
        <taxon>Dikarya</taxon>
        <taxon>Ascomycota</taxon>
        <taxon>Saccharomycotina</taxon>
        <taxon>Pichiomycetes</taxon>
        <taxon>Debaryomycetaceae</taxon>
        <taxon>Candida/Lodderomyces clade</taxon>
        <taxon>Candida</taxon>
    </lineage>
</organism>
<feature type="compositionally biased region" description="Polar residues" evidence="4">
    <location>
        <begin position="108"/>
        <end position="118"/>
    </location>
</feature>
<name>A0A8X7NQ86_CANPA</name>
<gene>
    <name evidence="6" type="ORF">FOB60_000498</name>
</gene>
<evidence type="ECO:0000313" key="7">
    <source>
        <dbReference type="Proteomes" id="UP000590412"/>
    </source>
</evidence>
<proteinExistence type="predicted"/>
<comment type="caution">
    <text evidence="6">The sequence shown here is derived from an EMBL/GenBank/DDBJ whole genome shotgun (WGS) entry which is preliminary data.</text>
</comment>
<evidence type="ECO:0000256" key="1">
    <source>
        <dbReference type="ARBA" id="ARBA00004123"/>
    </source>
</evidence>
<keyword evidence="3" id="KW-0539">Nucleus</keyword>
<dbReference type="AlphaFoldDB" id="A0A8X7NQ86"/>
<keyword evidence="2" id="KW-0156">Chromatin regulator</keyword>
<evidence type="ECO:0000256" key="2">
    <source>
        <dbReference type="ARBA" id="ARBA00022853"/>
    </source>
</evidence>
<feature type="domain" description="Transcription regulator LGE1 helical region" evidence="5">
    <location>
        <begin position="206"/>
        <end position="276"/>
    </location>
</feature>
<dbReference type="EMBL" id="JABWAB010000001">
    <property type="protein sequence ID" value="KAF6058916.1"/>
    <property type="molecule type" value="Genomic_DNA"/>
</dbReference>
<reference evidence="6" key="1">
    <citation type="submission" date="2020-03" db="EMBL/GenBank/DDBJ databases">
        <title>FDA dAtabase for Regulatory Grade micrObial Sequences (FDA-ARGOS): Supporting development and validation of Infectious Disease Dx tests.</title>
        <authorList>
            <person name="Campos J."/>
            <person name="Goldberg B."/>
            <person name="Tallon L."/>
            <person name="Sadzewicz L."/>
            <person name="Vavikolanu K."/>
            <person name="Mehta A."/>
            <person name="Aluvathingal J."/>
            <person name="Nadendla S."/>
            <person name="Nandy P."/>
            <person name="Geyer C."/>
            <person name="Yan Y."/>
            <person name="Sichtig H."/>
        </authorList>
    </citation>
    <scope>NUCLEOTIDE SEQUENCE [LARGE SCALE GENOMIC DNA]</scope>
    <source>
        <strain evidence="6">FDAARGOS_652</strain>
    </source>
</reference>
<dbReference type="GO" id="GO:0006325">
    <property type="term" value="P:chromatin organization"/>
    <property type="evidence" value="ECO:0007669"/>
    <property type="project" value="UniProtKB-KW"/>
</dbReference>
<comment type="subcellular location">
    <subcellularLocation>
        <location evidence="1">Nucleus</location>
    </subcellularLocation>
</comment>
<feature type="region of interest" description="Disordered" evidence="4">
    <location>
        <begin position="1"/>
        <end position="183"/>
    </location>
</feature>
<dbReference type="CDD" id="cd22897">
    <property type="entry name" value="Lge1"/>
    <property type="match status" value="1"/>
</dbReference>
<dbReference type="InterPro" id="IPR021581">
    <property type="entry name" value="Tscrpt_reg_Lge1"/>
</dbReference>
<protein>
    <submittedName>
        <fullName evidence="6">Transcriptional regulatory protein LGE1 family protein</fullName>
    </submittedName>
</protein>
<evidence type="ECO:0000313" key="6">
    <source>
        <dbReference type="EMBL" id="KAF6058916.1"/>
    </source>
</evidence>
<sequence>MSYDSYRGSAGGRGGDSNRGSGYRDDYHSSSNSYRGGYRGRGGGRGGRGLPYRGGRGSYNGGYNSQYYGSPHRGRGGGHYNKFNSFSGHDDRSRGSSYSENEEREEGQSPQSMENRQGSVEYDEDDGGGLLGPDASYGRGGRRGGRGGGRGGDVYRGGSFRGSGYKSRNGSIHHSGEFYRSGGVVDKSSRHYKDFLHDTKLKEFQNPWINIMGITDEAQQASLEANYNEQTATDETIRELQRKKMKLEMAISSLEKHAAREELHVQLTTEKLDEFVYM</sequence>
<dbReference type="Proteomes" id="UP000590412">
    <property type="component" value="Unassembled WGS sequence"/>
</dbReference>
<feature type="compositionally biased region" description="Gly residues" evidence="4">
    <location>
        <begin position="146"/>
        <end position="161"/>
    </location>
</feature>
<dbReference type="Pfam" id="PF11488">
    <property type="entry name" value="Lge1"/>
    <property type="match status" value="1"/>
</dbReference>
<accession>A0A8X7NQ86</accession>
<dbReference type="GO" id="GO:0005634">
    <property type="term" value="C:nucleus"/>
    <property type="evidence" value="ECO:0007669"/>
    <property type="project" value="UniProtKB-SubCell"/>
</dbReference>
<evidence type="ECO:0000259" key="5">
    <source>
        <dbReference type="Pfam" id="PF11488"/>
    </source>
</evidence>
<feature type="compositionally biased region" description="Low complexity" evidence="4">
    <location>
        <begin position="61"/>
        <end position="70"/>
    </location>
</feature>